<evidence type="ECO:0000313" key="1">
    <source>
        <dbReference type="EMBL" id="GIY92432.1"/>
    </source>
</evidence>
<keyword evidence="2" id="KW-1185">Reference proteome</keyword>
<feature type="non-terminal residue" evidence="1">
    <location>
        <position position="1"/>
    </location>
</feature>
<organism evidence="1 2">
    <name type="scientific">Caerostris extrusa</name>
    <name type="common">Bark spider</name>
    <name type="synonym">Caerostris bankana</name>
    <dbReference type="NCBI Taxonomy" id="172846"/>
    <lineage>
        <taxon>Eukaryota</taxon>
        <taxon>Metazoa</taxon>
        <taxon>Ecdysozoa</taxon>
        <taxon>Arthropoda</taxon>
        <taxon>Chelicerata</taxon>
        <taxon>Arachnida</taxon>
        <taxon>Araneae</taxon>
        <taxon>Araneomorphae</taxon>
        <taxon>Entelegynae</taxon>
        <taxon>Araneoidea</taxon>
        <taxon>Araneidae</taxon>
        <taxon>Caerostris</taxon>
    </lineage>
</organism>
<dbReference type="Proteomes" id="UP001054945">
    <property type="component" value="Unassembled WGS sequence"/>
</dbReference>
<accession>A0AAV4XCS5</accession>
<comment type="caution">
    <text evidence="1">The sequence shown here is derived from an EMBL/GenBank/DDBJ whole genome shotgun (WGS) entry which is preliminary data.</text>
</comment>
<dbReference type="AlphaFoldDB" id="A0AAV4XCS5"/>
<evidence type="ECO:0000313" key="2">
    <source>
        <dbReference type="Proteomes" id="UP001054945"/>
    </source>
</evidence>
<proteinExistence type="predicted"/>
<reference evidence="1 2" key="1">
    <citation type="submission" date="2021-06" db="EMBL/GenBank/DDBJ databases">
        <title>Caerostris extrusa draft genome.</title>
        <authorList>
            <person name="Kono N."/>
            <person name="Arakawa K."/>
        </authorList>
    </citation>
    <scope>NUCLEOTIDE SEQUENCE [LARGE SCALE GENOMIC DNA]</scope>
</reference>
<sequence>EYITVTAFQKRGFAGVTTLFNVCYQESNWWIFNGYANARLLPMKEFLPERQMIFTFLRSLLRCGDFRLSQGTDANLGGFLKTLSYDDAAHLQMSQ</sequence>
<protein>
    <submittedName>
        <fullName evidence="1">Uncharacterized protein</fullName>
    </submittedName>
</protein>
<gene>
    <name evidence="1" type="ORF">CEXT_221871</name>
</gene>
<name>A0AAV4XCS5_CAEEX</name>
<dbReference type="EMBL" id="BPLR01017536">
    <property type="protein sequence ID" value="GIY92432.1"/>
    <property type="molecule type" value="Genomic_DNA"/>
</dbReference>